<dbReference type="InterPro" id="IPR003646">
    <property type="entry name" value="SH3-like_bac-type"/>
</dbReference>
<organism evidence="3 4">
    <name type="scientific">Candidatus Roizmanbacteria bacterium RIFCSPLOWO2_01_FULL_40_42</name>
    <dbReference type="NCBI Taxonomy" id="1802066"/>
    <lineage>
        <taxon>Bacteria</taxon>
        <taxon>Candidatus Roizmaniibacteriota</taxon>
    </lineage>
</organism>
<evidence type="ECO:0000313" key="4">
    <source>
        <dbReference type="Proteomes" id="UP000178558"/>
    </source>
</evidence>
<dbReference type="Pfam" id="PF08239">
    <property type="entry name" value="SH3_3"/>
    <property type="match status" value="1"/>
</dbReference>
<dbReference type="Proteomes" id="UP000178558">
    <property type="component" value="Unassembled WGS sequence"/>
</dbReference>
<dbReference type="Gene3D" id="2.30.30.40">
    <property type="entry name" value="SH3 Domains"/>
    <property type="match status" value="1"/>
</dbReference>
<dbReference type="PANTHER" id="PTHR36194:SF1">
    <property type="entry name" value="S-LAYER-LIKE PROTEIN"/>
    <property type="match status" value="1"/>
</dbReference>
<comment type="caution">
    <text evidence="3">The sequence shown here is derived from an EMBL/GenBank/DDBJ whole genome shotgun (WGS) entry which is preliminary data.</text>
</comment>
<dbReference type="PANTHER" id="PTHR36194">
    <property type="entry name" value="S-LAYER-LIKE PROTEIN"/>
    <property type="match status" value="1"/>
</dbReference>
<gene>
    <name evidence="3" type="ORF">A3B50_01760</name>
</gene>
<accession>A0A1F7J4F8</accession>
<protein>
    <recommendedName>
        <fullName evidence="2">SH3b domain-containing protein</fullName>
    </recommendedName>
</protein>
<proteinExistence type="predicted"/>
<dbReference type="Pfam" id="PF08308">
    <property type="entry name" value="PEGA"/>
    <property type="match status" value="1"/>
</dbReference>
<feature type="region of interest" description="Disordered" evidence="1">
    <location>
        <begin position="207"/>
        <end position="228"/>
    </location>
</feature>
<feature type="compositionally biased region" description="Basic and acidic residues" evidence="1">
    <location>
        <begin position="207"/>
        <end position="219"/>
    </location>
</feature>
<reference evidence="3 4" key="1">
    <citation type="journal article" date="2016" name="Nat. Commun.">
        <title>Thousands of microbial genomes shed light on interconnected biogeochemical processes in an aquifer system.</title>
        <authorList>
            <person name="Anantharaman K."/>
            <person name="Brown C.T."/>
            <person name="Hug L.A."/>
            <person name="Sharon I."/>
            <person name="Castelle C.J."/>
            <person name="Probst A.J."/>
            <person name="Thomas B.C."/>
            <person name="Singh A."/>
            <person name="Wilkins M.J."/>
            <person name="Karaoz U."/>
            <person name="Brodie E.L."/>
            <person name="Williams K.H."/>
            <person name="Hubbard S.S."/>
            <person name="Banfield J.F."/>
        </authorList>
    </citation>
    <scope>NUCLEOTIDE SEQUENCE [LARGE SCALE GENOMIC DNA]</scope>
</reference>
<dbReference type="InterPro" id="IPR013229">
    <property type="entry name" value="PEGA"/>
</dbReference>
<evidence type="ECO:0000259" key="2">
    <source>
        <dbReference type="PROSITE" id="PS51781"/>
    </source>
</evidence>
<sequence>MRNKNFKGKLILLTVLVTLFGLFIAAKFFFLDKQNEFGSLKVLSSPSSTVFLDNVAVGKTTPFEDRVKIGEYMIKLIPQGEATQTASWQGRVKIYKNALTYVNRELGSSDVTSAGEVFTVVKMETAPKNKNYGEIYIETDPLGAIVYLDNDEKGVAPVLLADVIQGTHELSIFMPGFFRRTQKINIDAGYRVNAQIKLAIDQSQKRASDSGKLKEDKTSTESASQKSLKEILIKDTPTGFLRVREEPNIIATEAAQVKPGDRYSVIEEQNSWYKIEYEEGKEGWISSEYAETTQ</sequence>
<dbReference type="PROSITE" id="PS51781">
    <property type="entry name" value="SH3B"/>
    <property type="match status" value="1"/>
</dbReference>
<dbReference type="EMBL" id="MGAQ01000015">
    <property type="protein sequence ID" value="OGK50489.1"/>
    <property type="molecule type" value="Genomic_DNA"/>
</dbReference>
<dbReference type="AlphaFoldDB" id="A0A1F7J4F8"/>
<name>A0A1F7J4F8_9BACT</name>
<feature type="domain" description="SH3b" evidence="2">
    <location>
        <begin position="229"/>
        <end position="294"/>
    </location>
</feature>
<dbReference type="SMART" id="SM00287">
    <property type="entry name" value="SH3b"/>
    <property type="match status" value="1"/>
</dbReference>
<evidence type="ECO:0000256" key="1">
    <source>
        <dbReference type="SAM" id="MobiDB-lite"/>
    </source>
</evidence>
<evidence type="ECO:0000313" key="3">
    <source>
        <dbReference type="EMBL" id="OGK50489.1"/>
    </source>
</evidence>